<feature type="domain" description="Pectinesterase catalytic" evidence="6">
    <location>
        <begin position="16"/>
        <end position="105"/>
    </location>
</feature>
<dbReference type="Pfam" id="PF01095">
    <property type="entry name" value="Pectinesterase"/>
    <property type="match status" value="1"/>
</dbReference>
<keyword evidence="8" id="KW-1185">Reference proteome</keyword>
<dbReference type="GO" id="GO:0030599">
    <property type="term" value="F:pectinesterase activity"/>
    <property type="evidence" value="ECO:0007669"/>
    <property type="project" value="InterPro"/>
</dbReference>
<organism evidence="7 8">
    <name type="scientific">Psophocarpus tetragonolobus</name>
    <name type="common">Winged bean</name>
    <name type="synonym">Dolichos tetragonolobus</name>
    <dbReference type="NCBI Taxonomy" id="3891"/>
    <lineage>
        <taxon>Eukaryota</taxon>
        <taxon>Viridiplantae</taxon>
        <taxon>Streptophyta</taxon>
        <taxon>Embryophyta</taxon>
        <taxon>Tracheophyta</taxon>
        <taxon>Spermatophyta</taxon>
        <taxon>Magnoliopsida</taxon>
        <taxon>eudicotyledons</taxon>
        <taxon>Gunneridae</taxon>
        <taxon>Pentapetalae</taxon>
        <taxon>rosids</taxon>
        <taxon>fabids</taxon>
        <taxon>Fabales</taxon>
        <taxon>Fabaceae</taxon>
        <taxon>Papilionoideae</taxon>
        <taxon>50 kb inversion clade</taxon>
        <taxon>NPAAA clade</taxon>
        <taxon>indigoferoid/millettioid clade</taxon>
        <taxon>Phaseoleae</taxon>
        <taxon>Psophocarpus</taxon>
    </lineage>
</organism>
<keyword evidence="5" id="KW-0063">Aspartyl esterase</keyword>
<evidence type="ECO:0000259" key="6">
    <source>
        <dbReference type="Pfam" id="PF01095"/>
    </source>
</evidence>
<evidence type="ECO:0000256" key="1">
    <source>
        <dbReference type="ARBA" id="ARBA00004191"/>
    </source>
</evidence>
<gene>
    <name evidence="7" type="ORF">VNO78_08809</name>
</gene>
<dbReference type="Proteomes" id="UP001386955">
    <property type="component" value="Unassembled WGS sequence"/>
</dbReference>
<evidence type="ECO:0000313" key="7">
    <source>
        <dbReference type="EMBL" id="KAK7407142.1"/>
    </source>
</evidence>
<comment type="pathway">
    <text evidence="2">Glycan metabolism; pectin degradation; 2-dehydro-3-deoxy-D-gluconate from pectin: step 1/5.</text>
</comment>
<comment type="caution">
    <text evidence="7">The sequence shown here is derived from an EMBL/GenBank/DDBJ whole genome shotgun (WGS) entry which is preliminary data.</text>
</comment>
<comment type="subcellular location">
    <subcellularLocation>
        <location evidence="1">Secreted</location>
        <location evidence="1">Cell wall</location>
    </subcellularLocation>
</comment>
<evidence type="ECO:0000256" key="4">
    <source>
        <dbReference type="ARBA" id="ARBA00022801"/>
    </source>
</evidence>
<dbReference type="EMBL" id="JAYMYS010000002">
    <property type="protein sequence ID" value="KAK7407142.1"/>
    <property type="molecule type" value="Genomic_DNA"/>
</dbReference>
<keyword evidence="3" id="KW-0964">Secreted</keyword>
<dbReference type="InterPro" id="IPR000070">
    <property type="entry name" value="Pectinesterase_cat"/>
</dbReference>
<dbReference type="Gene3D" id="2.160.20.10">
    <property type="entry name" value="Single-stranded right-handed beta-helix, Pectin lyase-like"/>
    <property type="match status" value="1"/>
</dbReference>
<evidence type="ECO:0000256" key="2">
    <source>
        <dbReference type="ARBA" id="ARBA00005184"/>
    </source>
</evidence>
<name>A0AAN9T6L4_PSOTE</name>
<dbReference type="AlphaFoldDB" id="A0AAN9T6L4"/>
<accession>A0AAN9T6L4</accession>
<dbReference type="PANTHER" id="PTHR31707">
    <property type="entry name" value="PECTINESTERASE"/>
    <property type="match status" value="1"/>
</dbReference>
<reference evidence="7 8" key="1">
    <citation type="submission" date="2024-01" db="EMBL/GenBank/DDBJ databases">
        <title>The genomes of 5 underutilized Papilionoideae crops provide insights into root nodulation and disease resistanc.</title>
        <authorList>
            <person name="Jiang F."/>
        </authorList>
    </citation>
    <scope>NUCLEOTIDE SEQUENCE [LARGE SCALE GENOMIC DNA]</scope>
    <source>
        <strain evidence="7">DUOXIRENSHENG_FW03</strain>
        <tissue evidence="7">Leaves</tissue>
    </source>
</reference>
<dbReference type="InterPro" id="IPR012334">
    <property type="entry name" value="Pectin_lyas_fold"/>
</dbReference>
<dbReference type="SUPFAM" id="SSF51126">
    <property type="entry name" value="Pectin lyase-like"/>
    <property type="match status" value="1"/>
</dbReference>
<keyword evidence="4" id="KW-0378">Hydrolase</keyword>
<dbReference type="InterPro" id="IPR011050">
    <property type="entry name" value="Pectin_lyase_fold/virulence"/>
</dbReference>
<proteinExistence type="predicted"/>
<evidence type="ECO:0000256" key="3">
    <source>
        <dbReference type="ARBA" id="ARBA00022512"/>
    </source>
</evidence>
<dbReference type="GO" id="GO:0042545">
    <property type="term" value="P:cell wall modification"/>
    <property type="evidence" value="ECO:0007669"/>
    <property type="project" value="InterPro"/>
</dbReference>
<keyword evidence="3" id="KW-0134">Cell wall</keyword>
<sequence length="166" mass="18181">MDRNLLGSTTTNIQGNVVVAKDGNGDFKTVAYEPNNSETRYIIHVTEGIYNENVQIGSEKTNMMLMDDGMNATIITGSLNKVARASILMSPTVGVDGDGDMFIEKEETEHRLLGLSPIVENDRELRLVMGQEKSISQNKEVLRACEKMGLFESRQNRGGALSSGPI</sequence>
<evidence type="ECO:0000256" key="5">
    <source>
        <dbReference type="ARBA" id="ARBA00023085"/>
    </source>
</evidence>
<evidence type="ECO:0000313" key="8">
    <source>
        <dbReference type="Proteomes" id="UP001386955"/>
    </source>
</evidence>
<protein>
    <recommendedName>
        <fullName evidence="6">Pectinesterase catalytic domain-containing protein</fullName>
    </recommendedName>
</protein>